<dbReference type="Pfam" id="PF01546">
    <property type="entry name" value="Peptidase_M20"/>
    <property type="match status" value="1"/>
</dbReference>
<accession>A0A844F523</accession>
<feature type="binding site" evidence="2">
    <location>
        <position position="133"/>
    </location>
    <ligand>
        <name>Mn(2+)</name>
        <dbReference type="ChEBI" id="CHEBI:29035"/>
        <label>2</label>
    </ligand>
</feature>
<feature type="binding site" evidence="2">
    <location>
        <position position="361"/>
    </location>
    <ligand>
        <name>Mn(2+)</name>
        <dbReference type="ChEBI" id="CHEBI:29035"/>
        <label>2</label>
    </ligand>
</feature>
<keyword evidence="2" id="KW-0464">Manganese</keyword>
<dbReference type="GO" id="GO:0050118">
    <property type="term" value="F:N-acetyldiaminopimelate deacetylase activity"/>
    <property type="evidence" value="ECO:0007669"/>
    <property type="project" value="UniProtKB-ARBA"/>
</dbReference>
<dbReference type="PANTHER" id="PTHR11014:SF63">
    <property type="entry name" value="METALLOPEPTIDASE, PUTATIVE (AFU_ORTHOLOGUE AFUA_6G09600)-RELATED"/>
    <property type="match status" value="1"/>
</dbReference>
<dbReference type="GeneID" id="62696463"/>
<dbReference type="GO" id="GO:0046872">
    <property type="term" value="F:metal ion binding"/>
    <property type="evidence" value="ECO:0007669"/>
    <property type="project" value="UniProtKB-KW"/>
</dbReference>
<feature type="binding site" evidence="2">
    <location>
        <position position="97"/>
    </location>
    <ligand>
        <name>Mn(2+)</name>
        <dbReference type="ChEBI" id="CHEBI:29035"/>
        <label>2</label>
    </ligand>
</feature>
<comment type="cofactor">
    <cofactor evidence="2">
        <name>Mn(2+)</name>
        <dbReference type="ChEBI" id="CHEBI:29035"/>
    </cofactor>
    <text evidence="2">The Mn(2+) ion enhances activity.</text>
</comment>
<organism evidence="4 5">
    <name type="scientific">Clostridium scindens (strain JCM 10418 / VPI 12708)</name>
    <dbReference type="NCBI Taxonomy" id="29347"/>
    <lineage>
        <taxon>Bacteria</taxon>
        <taxon>Bacillati</taxon>
        <taxon>Bacillota</taxon>
        <taxon>Clostridia</taxon>
        <taxon>Lachnospirales</taxon>
        <taxon>Lachnospiraceae</taxon>
    </lineage>
</organism>
<dbReference type="CDD" id="cd03886">
    <property type="entry name" value="M20_Acy1"/>
    <property type="match status" value="1"/>
</dbReference>
<dbReference type="Gene3D" id="3.30.70.360">
    <property type="match status" value="1"/>
</dbReference>
<evidence type="ECO:0000256" key="2">
    <source>
        <dbReference type="PIRSR" id="PIRSR005962-1"/>
    </source>
</evidence>
<name>A0A844F523_CLOSV</name>
<dbReference type="SUPFAM" id="SSF53187">
    <property type="entry name" value="Zn-dependent exopeptidases"/>
    <property type="match status" value="1"/>
</dbReference>
<feature type="domain" description="Peptidase M20 dimerisation" evidence="3">
    <location>
        <begin position="184"/>
        <end position="278"/>
    </location>
</feature>
<proteinExistence type="predicted"/>
<dbReference type="InterPro" id="IPR017439">
    <property type="entry name" value="Amidohydrolase"/>
</dbReference>
<dbReference type="NCBIfam" id="TIGR01891">
    <property type="entry name" value="amidohydrolases"/>
    <property type="match status" value="1"/>
</dbReference>
<dbReference type="PANTHER" id="PTHR11014">
    <property type="entry name" value="PEPTIDASE M20 FAMILY MEMBER"/>
    <property type="match status" value="1"/>
</dbReference>
<gene>
    <name evidence="4" type="ORF">FYJ37_04115</name>
</gene>
<evidence type="ECO:0000313" key="5">
    <source>
        <dbReference type="Proteomes" id="UP000462363"/>
    </source>
</evidence>
<evidence type="ECO:0000259" key="3">
    <source>
        <dbReference type="Pfam" id="PF07687"/>
    </source>
</evidence>
<dbReference type="AlphaFoldDB" id="A0A844F523"/>
<dbReference type="InterPro" id="IPR036264">
    <property type="entry name" value="Bact_exopeptidase_dim_dom"/>
</dbReference>
<protein>
    <submittedName>
        <fullName evidence="4">Amidohydrolase</fullName>
    </submittedName>
</protein>
<dbReference type="FunFam" id="3.30.70.360:FF:000001">
    <property type="entry name" value="N-acetyldiaminopimelate deacetylase"/>
    <property type="match status" value="1"/>
</dbReference>
<keyword evidence="2" id="KW-0479">Metal-binding</keyword>
<keyword evidence="1 4" id="KW-0378">Hydrolase</keyword>
<dbReference type="EMBL" id="VUMB01000006">
    <property type="protein sequence ID" value="MSS39566.1"/>
    <property type="molecule type" value="Genomic_DNA"/>
</dbReference>
<dbReference type="InterPro" id="IPR011650">
    <property type="entry name" value="Peptidase_M20_dimer"/>
</dbReference>
<feature type="binding site" evidence="2">
    <location>
        <position position="159"/>
    </location>
    <ligand>
        <name>Mn(2+)</name>
        <dbReference type="ChEBI" id="CHEBI:29035"/>
        <label>2</label>
    </ligand>
</feature>
<comment type="caution">
    <text evidence="4">The sequence shown here is derived from an EMBL/GenBank/DDBJ whole genome shotgun (WGS) entry which is preliminary data.</text>
</comment>
<dbReference type="GO" id="GO:0019877">
    <property type="term" value="P:diaminopimelate biosynthetic process"/>
    <property type="evidence" value="ECO:0007669"/>
    <property type="project" value="UniProtKB-ARBA"/>
</dbReference>
<dbReference type="SUPFAM" id="SSF55031">
    <property type="entry name" value="Bacterial exopeptidase dimerisation domain"/>
    <property type="match status" value="1"/>
</dbReference>
<dbReference type="Proteomes" id="UP000462363">
    <property type="component" value="Unassembled WGS sequence"/>
</dbReference>
<dbReference type="Pfam" id="PF07687">
    <property type="entry name" value="M20_dimer"/>
    <property type="match status" value="1"/>
</dbReference>
<feature type="binding site" evidence="2">
    <location>
        <position position="99"/>
    </location>
    <ligand>
        <name>Mn(2+)</name>
        <dbReference type="ChEBI" id="CHEBI:29035"/>
        <label>2</label>
    </ligand>
</feature>
<reference evidence="4 5" key="1">
    <citation type="submission" date="2019-08" db="EMBL/GenBank/DDBJ databases">
        <title>In-depth cultivation of the pig gut microbiome towards novel bacterial diversity and tailored functional studies.</title>
        <authorList>
            <person name="Wylensek D."/>
            <person name="Hitch T.C.A."/>
            <person name="Clavel T."/>
        </authorList>
    </citation>
    <scope>NUCLEOTIDE SEQUENCE [LARGE SCALE GENOMIC DNA]</scope>
    <source>
        <strain evidence="4 5">BL-389-WT-3D</strain>
    </source>
</reference>
<evidence type="ECO:0000256" key="1">
    <source>
        <dbReference type="ARBA" id="ARBA00022801"/>
    </source>
</evidence>
<evidence type="ECO:0000313" key="4">
    <source>
        <dbReference type="EMBL" id="MSS39566.1"/>
    </source>
</evidence>
<dbReference type="InterPro" id="IPR002933">
    <property type="entry name" value="Peptidase_M20"/>
</dbReference>
<dbReference type="PIRSF" id="PIRSF005962">
    <property type="entry name" value="Pept_M20D_amidohydro"/>
    <property type="match status" value="1"/>
</dbReference>
<dbReference type="Gene3D" id="3.40.630.10">
    <property type="entry name" value="Zn peptidases"/>
    <property type="match status" value="1"/>
</dbReference>
<dbReference type="RefSeq" id="WP_004607056.1">
    <property type="nucleotide sequence ID" value="NZ_AP024846.1"/>
</dbReference>
<sequence>MNYYEKAMELKEETIMNRRYIHKNAETGLDLPRTKAFVMEKLKEYGLGPKDCGYGVTATLGKGGKVILLRADMDALPMPEESGESFACPTGTEAHACGHDFHAAMLLTAAKMLKENEDALEGTVKFMFQPAEETFQGSKNMIKEGILENPPVDAALAYHVSPGKMPVGLYMFNDKDTMMYSVDGFKITVTGKGSHGAYPQSGIDPINIGVHVHLALQELIARECDPTHSCVLTVGQFQAGTAANIIPQTAVLQGTIRTNKVEARELLVRRMKEVTEKTTAVYGGRAEIEMISEVPPLICDPKLTDEVIGYMKELKIPGLKGYPGISASASEDFAVIAERVPSTFMYLSAGYLDERGEYPAHHPKTQFNEDVCPIGAACLAHCATQWLKNNK</sequence>